<reference evidence="2" key="1">
    <citation type="submission" date="2022-09" db="EMBL/GenBank/DDBJ databases">
        <title>Tahibacter sp. nov., isolated from a fresh water.</title>
        <authorList>
            <person name="Baek J.H."/>
            <person name="Lee J.K."/>
            <person name="Kim J.M."/>
            <person name="Jeon C.O."/>
        </authorList>
    </citation>
    <scope>NUCLEOTIDE SEQUENCE</scope>
    <source>
        <strain evidence="2">W38</strain>
    </source>
</reference>
<gene>
    <name evidence="2" type="ORF">N4264_00180</name>
</gene>
<protein>
    <recommendedName>
        <fullName evidence="4">Secreted protein</fullName>
    </recommendedName>
</protein>
<proteinExistence type="predicted"/>
<evidence type="ECO:0000313" key="2">
    <source>
        <dbReference type="EMBL" id="UXI68107.1"/>
    </source>
</evidence>
<keyword evidence="3" id="KW-1185">Reference proteome</keyword>
<evidence type="ECO:0000313" key="3">
    <source>
        <dbReference type="Proteomes" id="UP001064632"/>
    </source>
</evidence>
<feature type="chain" id="PRO_5045622306" description="Secreted protein" evidence="1">
    <location>
        <begin position="21"/>
        <end position="163"/>
    </location>
</feature>
<dbReference type="RefSeq" id="WP_261695069.1">
    <property type="nucleotide sequence ID" value="NZ_CP104694.1"/>
</dbReference>
<keyword evidence="1" id="KW-0732">Signal</keyword>
<organism evidence="2 3">
    <name type="scientific">Tahibacter amnicola</name>
    <dbReference type="NCBI Taxonomy" id="2976241"/>
    <lineage>
        <taxon>Bacteria</taxon>
        <taxon>Pseudomonadati</taxon>
        <taxon>Pseudomonadota</taxon>
        <taxon>Gammaproteobacteria</taxon>
        <taxon>Lysobacterales</taxon>
        <taxon>Rhodanobacteraceae</taxon>
        <taxon>Tahibacter</taxon>
    </lineage>
</organism>
<feature type="signal peptide" evidence="1">
    <location>
        <begin position="1"/>
        <end position="20"/>
    </location>
</feature>
<evidence type="ECO:0000256" key="1">
    <source>
        <dbReference type="SAM" id="SignalP"/>
    </source>
</evidence>
<dbReference type="EMBL" id="CP104694">
    <property type="protein sequence ID" value="UXI68107.1"/>
    <property type="molecule type" value="Genomic_DNA"/>
</dbReference>
<sequence>MKRLLSVLVTLLCVSASASAHDALPTSNWCVPGRVVSMGPFAFSADAIRAYASCLRSGLCIDRAASTTVSPRGGGDGGCTTQSCGEFDDDYGAARRMATHYCAIYALPWQRGHVPDWGTVVPDVRSPPYFTDGTHHQAYSAAAGLGGICARCEDPVVIGFPTD</sequence>
<name>A0ABY6BF15_9GAMM</name>
<dbReference type="Proteomes" id="UP001064632">
    <property type="component" value="Chromosome"/>
</dbReference>
<accession>A0ABY6BF15</accession>
<evidence type="ECO:0008006" key="4">
    <source>
        <dbReference type="Google" id="ProtNLM"/>
    </source>
</evidence>